<dbReference type="GO" id="GO:0006281">
    <property type="term" value="P:DNA repair"/>
    <property type="evidence" value="ECO:0007669"/>
    <property type="project" value="InterPro"/>
</dbReference>
<dbReference type="GO" id="GO:0003689">
    <property type="term" value="F:DNA clamp loader activity"/>
    <property type="evidence" value="ECO:0007669"/>
    <property type="project" value="TreeGrafter"/>
</dbReference>
<dbReference type="Gene3D" id="3.40.50.620">
    <property type="entry name" value="HUPs"/>
    <property type="match status" value="1"/>
</dbReference>
<name>A0AAD3XZC0_NEPGR</name>
<reference evidence="10" key="1">
    <citation type="submission" date="2023-05" db="EMBL/GenBank/DDBJ databases">
        <title>Nepenthes gracilis genome sequencing.</title>
        <authorList>
            <person name="Fukushima K."/>
        </authorList>
    </citation>
    <scope>NUCLEOTIDE SEQUENCE</scope>
    <source>
        <strain evidence="10">SING2019-196</strain>
    </source>
</reference>
<comment type="similarity">
    <text evidence="2">Belongs to the rad17/RAD24 family.</text>
</comment>
<keyword evidence="7" id="KW-0131">Cell cycle</keyword>
<dbReference type="InterPro" id="IPR027417">
    <property type="entry name" value="P-loop_NTPase"/>
</dbReference>
<evidence type="ECO:0000256" key="3">
    <source>
        <dbReference type="ARBA" id="ARBA00022741"/>
    </source>
</evidence>
<dbReference type="InterPro" id="IPR006016">
    <property type="entry name" value="UspA"/>
</dbReference>
<dbReference type="SUPFAM" id="SSF52402">
    <property type="entry name" value="Adenine nucleotide alpha hydrolases-like"/>
    <property type="match status" value="1"/>
</dbReference>
<evidence type="ECO:0000259" key="9">
    <source>
        <dbReference type="Pfam" id="PF00582"/>
    </source>
</evidence>
<gene>
    <name evidence="10" type="ORF">Nepgr_023683</name>
</gene>
<dbReference type="SUPFAM" id="SSF52540">
    <property type="entry name" value="P-loop containing nucleoside triphosphate hydrolases"/>
    <property type="match status" value="1"/>
</dbReference>
<evidence type="ECO:0000256" key="2">
    <source>
        <dbReference type="ARBA" id="ARBA00006168"/>
    </source>
</evidence>
<dbReference type="GO" id="GO:0000077">
    <property type="term" value="P:DNA damage checkpoint signaling"/>
    <property type="evidence" value="ECO:0007669"/>
    <property type="project" value="TreeGrafter"/>
</dbReference>
<evidence type="ECO:0000256" key="1">
    <source>
        <dbReference type="ARBA" id="ARBA00004123"/>
    </source>
</evidence>
<organism evidence="10 11">
    <name type="scientific">Nepenthes gracilis</name>
    <name type="common">Slender pitcher plant</name>
    <dbReference type="NCBI Taxonomy" id="150966"/>
    <lineage>
        <taxon>Eukaryota</taxon>
        <taxon>Viridiplantae</taxon>
        <taxon>Streptophyta</taxon>
        <taxon>Embryophyta</taxon>
        <taxon>Tracheophyta</taxon>
        <taxon>Spermatophyta</taxon>
        <taxon>Magnoliopsida</taxon>
        <taxon>eudicotyledons</taxon>
        <taxon>Gunneridae</taxon>
        <taxon>Pentapetalae</taxon>
        <taxon>Caryophyllales</taxon>
        <taxon>Nepenthaceae</taxon>
        <taxon>Nepenthes</taxon>
    </lineage>
</organism>
<proteinExistence type="inferred from homology"/>
<dbReference type="GO" id="GO:0003682">
    <property type="term" value="F:chromatin binding"/>
    <property type="evidence" value="ECO:0007669"/>
    <property type="project" value="TreeGrafter"/>
</dbReference>
<dbReference type="EMBL" id="BSYO01000023">
    <property type="protein sequence ID" value="GMH21840.1"/>
    <property type="molecule type" value="Genomic_DNA"/>
</dbReference>
<dbReference type="GO" id="GO:0005634">
    <property type="term" value="C:nucleus"/>
    <property type="evidence" value="ECO:0007669"/>
    <property type="project" value="UniProtKB-SubCell"/>
</dbReference>
<comment type="caution">
    <text evidence="10">The sequence shown here is derived from an EMBL/GenBank/DDBJ whole genome shotgun (WGS) entry which is preliminary data.</text>
</comment>
<evidence type="ECO:0000256" key="5">
    <source>
        <dbReference type="ARBA" id="ARBA00022840"/>
    </source>
</evidence>
<dbReference type="PANTHER" id="PTHR12172:SF1">
    <property type="entry name" value="P-LOOP CONTAINING NUCLEOSIDE TRIPHOSPHATE HYDROLASES SUPERFAMILY PROTEIN"/>
    <property type="match status" value="1"/>
</dbReference>
<dbReference type="InterPro" id="IPR014729">
    <property type="entry name" value="Rossmann-like_a/b/a_fold"/>
</dbReference>
<feature type="compositionally biased region" description="Basic and acidic residues" evidence="8">
    <location>
        <begin position="30"/>
        <end position="48"/>
    </location>
</feature>
<keyword evidence="3" id="KW-0547">Nucleotide-binding</keyword>
<comment type="subcellular location">
    <subcellularLocation>
        <location evidence="1">Nucleus</location>
    </subcellularLocation>
</comment>
<feature type="compositionally biased region" description="Basic residues" evidence="8">
    <location>
        <begin position="61"/>
        <end position="71"/>
    </location>
</feature>
<evidence type="ECO:0000313" key="11">
    <source>
        <dbReference type="Proteomes" id="UP001279734"/>
    </source>
</evidence>
<dbReference type="GO" id="GO:0005524">
    <property type="term" value="F:ATP binding"/>
    <property type="evidence" value="ECO:0007669"/>
    <property type="project" value="UniProtKB-KW"/>
</dbReference>
<dbReference type="PANTHER" id="PTHR12172">
    <property type="entry name" value="CELL CYCLE CHECKPOINT PROTEIN RAD17"/>
    <property type="match status" value="1"/>
</dbReference>
<accession>A0AAD3XZC0</accession>
<evidence type="ECO:0000256" key="6">
    <source>
        <dbReference type="ARBA" id="ARBA00023242"/>
    </source>
</evidence>
<evidence type="ECO:0000256" key="4">
    <source>
        <dbReference type="ARBA" id="ARBA00022763"/>
    </source>
</evidence>
<feature type="compositionally biased region" description="Basic and acidic residues" evidence="8">
    <location>
        <begin position="93"/>
        <end position="104"/>
    </location>
</feature>
<keyword evidence="11" id="KW-1185">Reference proteome</keyword>
<protein>
    <recommendedName>
        <fullName evidence="9">UspA domain-containing protein</fullName>
    </recommendedName>
</protein>
<dbReference type="Gene3D" id="1.10.8.60">
    <property type="match status" value="1"/>
</dbReference>
<feature type="compositionally biased region" description="Polar residues" evidence="8">
    <location>
        <begin position="1280"/>
        <end position="1294"/>
    </location>
</feature>
<dbReference type="GO" id="GO:0033314">
    <property type="term" value="P:mitotic DNA replication checkpoint signaling"/>
    <property type="evidence" value="ECO:0007669"/>
    <property type="project" value="TreeGrafter"/>
</dbReference>
<evidence type="ECO:0000256" key="7">
    <source>
        <dbReference type="ARBA" id="ARBA00023306"/>
    </source>
</evidence>
<dbReference type="Gene3D" id="3.40.50.300">
    <property type="entry name" value="P-loop containing nucleotide triphosphate hydrolases"/>
    <property type="match status" value="1"/>
</dbReference>
<keyword evidence="4" id="KW-0227">DNA damage</keyword>
<sequence length="1487" mass="166152">MEASAAVDPGPSDLKHVGRRLVQSTLFPPKPREEKDEDCDRKGERDCLEAGEDEEYCVSQGRRKKYQKRKAASQSRSSKKVAVNGKETSSEAMDGRDSPDELHPRTRKVKKQAPVKNGRNSSIKGTCWDKISTNRIVHEQVSQLIPDLRLEAKMTTEENSRIFAGRQLHPFFSTWKAGKKNQEVINGKSNWPLSKKDKDIRFGPIHVFENVKDDLGSIDWSNWTFYDEIFGNTSYDQGTISSTTKGMVDSLHFDDLHKVSNPSRISNLLQEISSNHYPDAQEDMSDIQTAGSSVLVDLEVAQNELLKYMKVDYKVGQFGFISGDAGCMRSGVEKQNATLQERIAYYLSRNNQPENSLWTCKYQPENALEVCGNSEAVGIINEWLHLWHERHFPASKKFLNDEKSIVQEGDYDCFDSSSDAENMEDTAGLKNVLLVMGPVGSGKSAAIYACAKEQGFQVTEVNASDWRNGALVKQKFGEAVGSHWLKRRQENPIYSQRKQTAEASAEELDQGRIDTIPLSEEEDSNNAVEIPQKFYCGDDTVGCGEGEIKTLILFEDVDATLSEDRGFISTIHQLADTGKRPMILTTNSNNPVLPENLDREEVYFTKPSSKELLSHVNMVCMAEKANIQPHIIERYIQYCKGDVRKTLMHLQFWCQGKGNGKGSPDVKVRSLYMHLPFDLEAGHYVLPKVIPWDFPSQLSEVVERQIAQSLCRMEENSFFEMTGEELGNHNMKNLDVCKGGPTSVEAKKEEIFSRNVDCEDGFMASVINACELSNSSGSPVAFNRRSGRKNFGTVLSSGSEDEISIDEFLAVSDLNKKHVDDVLFSEVDSQLQMHHPVDSAHPTTDTLPLAGYAEVEELQQKSGAMKDPLINDQCQSVDVSCVPESTFVPETQVNFGTELISRTHPSEAVSPIIVDNANQSVSGLHEDFQLKQCPCFENVNLVDEEIGDSLRENDHRETSTRGYPVMDECSRVDFSRGSKRLKKPWSRIVENSVQETWNKLRITDLRQHITLDQKNASQAVELTYRISNLISEADLLLHNCQLLCSDSSEQDIDLSGETLAFGRCDQQVQMTSDVANHGFCLYAKDIAVLASKMGMASEVDLTREMLASTSNSMALENLLVQSRAWSQTSFAGNILKISSPTTDLSYKCEKETVLHNIIQSIVPSRLYLALKGCPFHEYLSSLACISRSEASRLSQNTESTTRRRVRVAKNYLTGGALSLSPDNISVLLEQCSYGKGSSRSTDQFHILRFSTTFHRTFNVQAEMPGAGLFLRQLSGKDGCKSTSRRWNGQRNGNYGSDGGIDERNWKQMEGIRNMYEYGDNDGLVKRKRVMVVVDRSSRSKHAMMWALTHVINKSDLLTLLHIIPPPQNGSSERTSDSFSSLNLASALGSLCKACKPEVEVEALVIQGPKLATVLSQVKKLEVSVLVLGQKKPSAITNCLFGISSTEGFEEQCINSAECLTVGLRRQSKGMGGYLISTRWQKNFWLLA</sequence>
<evidence type="ECO:0000256" key="8">
    <source>
        <dbReference type="SAM" id="MobiDB-lite"/>
    </source>
</evidence>
<dbReference type="Proteomes" id="UP001279734">
    <property type="component" value="Unassembled WGS sequence"/>
</dbReference>
<keyword evidence="6" id="KW-0539">Nucleus</keyword>
<dbReference type="CDD" id="cd00293">
    <property type="entry name" value="USP-like"/>
    <property type="match status" value="1"/>
</dbReference>
<feature type="region of interest" description="Disordered" evidence="8">
    <location>
        <begin position="1280"/>
        <end position="1299"/>
    </location>
</feature>
<dbReference type="Pfam" id="PF00582">
    <property type="entry name" value="Usp"/>
    <property type="match status" value="1"/>
</dbReference>
<feature type="region of interest" description="Disordered" evidence="8">
    <location>
        <begin position="1"/>
        <end position="124"/>
    </location>
</feature>
<evidence type="ECO:0000313" key="10">
    <source>
        <dbReference type="EMBL" id="GMH21840.1"/>
    </source>
</evidence>
<dbReference type="InterPro" id="IPR004582">
    <property type="entry name" value="Checkpoint_prot_Rad17_Rad24"/>
</dbReference>
<keyword evidence="5" id="KW-0067">ATP-binding</keyword>
<feature type="domain" description="UspA" evidence="9">
    <location>
        <begin position="1326"/>
        <end position="1442"/>
    </location>
</feature>